<proteinExistence type="predicted"/>
<reference evidence="2" key="1">
    <citation type="submission" date="2010-11" db="EMBL/GenBank/DDBJ databases">
        <title>The complete sequence of plasmid of Oceanithermus profundus DSM 14977.</title>
        <authorList>
            <consortium name="US DOE Joint Genome Institute (JGI-PGF)"/>
            <person name="Lucas S."/>
            <person name="Copeland A."/>
            <person name="Lapidus A."/>
            <person name="Bruce D."/>
            <person name="Goodwin L."/>
            <person name="Pitluck S."/>
            <person name="Kyrpides N."/>
            <person name="Mavromatis K."/>
            <person name="Pagani I."/>
            <person name="Ivanova N."/>
            <person name="Zhang X."/>
            <person name="Brettin T."/>
            <person name="Detter J.C."/>
            <person name="Tapia R."/>
            <person name="Han C."/>
            <person name="Land M."/>
            <person name="Hauser L."/>
            <person name="Markowitz V."/>
            <person name="Cheng J.-F."/>
            <person name="Hugenholtz P."/>
            <person name="Woyke T."/>
            <person name="Wu D."/>
            <person name="Tindall B."/>
            <person name="Faehnrich R."/>
            <person name="Brambilla E."/>
            <person name="Klenk H.-P."/>
            <person name="Eisen J.A."/>
        </authorList>
    </citation>
    <scope>NUCLEOTIDE SEQUENCE [LARGE SCALE GENOMIC DNA]</scope>
    <source>
        <strain evidence="2">DSM 14977 / NBRC 100410 / VKM B-2274 / 506</strain>
        <plasmid evidence="2">Plasmid pOCEPR01</plasmid>
    </source>
</reference>
<protein>
    <submittedName>
        <fullName evidence="1">Uncharacterized protein</fullName>
    </submittedName>
</protein>
<dbReference type="OrthoDB" id="30720at2"/>
<keyword evidence="1" id="KW-0614">Plasmid</keyword>
<evidence type="ECO:0000313" key="2">
    <source>
        <dbReference type="Proteomes" id="UP000008722"/>
    </source>
</evidence>
<organism evidence="1 2">
    <name type="scientific">Oceanithermus profundus (strain DSM 14977 / NBRC 100410 / VKM B-2274 / 506)</name>
    <dbReference type="NCBI Taxonomy" id="670487"/>
    <lineage>
        <taxon>Bacteria</taxon>
        <taxon>Thermotogati</taxon>
        <taxon>Deinococcota</taxon>
        <taxon>Deinococci</taxon>
        <taxon>Thermales</taxon>
        <taxon>Thermaceae</taxon>
        <taxon>Oceanithermus</taxon>
    </lineage>
</organism>
<dbReference type="RefSeq" id="WP_013449713.1">
    <property type="nucleotide sequence ID" value="NC_014753.1"/>
</dbReference>
<dbReference type="KEGG" id="opr:Ocepr_2285"/>
<gene>
    <name evidence="1" type="ordered locus">Ocepr_2285</name>
</gene>
<sequence length="247" mass="28169">MGYSHSVRIKEKHYPKALGAIPLVARDLRRLHRDRVLPPLAGPLGRGRPEFGDAEIAFNGVGSQAAETCYLGPTDPFPGESERFYFTKTGREPYDLAVMAAYALWWWHSGKSIEVGSDGELADWEPALEMLEIEFGYVIPVRELFDVSYAWLRFPRGFEVVLELRHESERIEQATLEWAKSTLEYLAKDSRSEAGERLDADVFAALRRERFDRAALLLHTRRPIPGFGRRRFGSILFPDDLSQREAA</sequence>
<accession>E4UAU8</accession>
<dbReference type="HOGENOM" id="CLU_1123634_0_0_0"/>
<dbReference type="Proteomes" id="UP000008722">
    <property type="component" value="Plasmid pOCEPR01"/>
</dbReference>
<evidence type="ECO:0000313" key="1">
    <source>
        <dbReference type="EMBL" id="ADR37733.1"/>
    </source>
</evidence>
<name>E4UAU8_OCEP5</name>
<dbReference type="EMBL" id="CP002362">
    <property type="protein sequence ID" value="ADR37733.1"/>
    <property type="molecule type" value="Genomic_DNA"/>
</dbReference>
<geneLocation type="plasmid" evidence="1 2">
    <name>pOCEPR01</name>
</geneLocation>
<dbReference type="AlphaFoldDB" id="E4UAU8"/>
<dbReference type="eggNOG" id="ENOG5033G6T">
    <property type="taxonomic scope" value="Bacteria"/>
</dbReference>
<reference evidence="1 2" key="2">
    <citation type="journal article" date="2011" name="Stand. Genomic Sci.">
        <title>Complete genome sequence of Oceanithermus profundus type strain (506).</title>
        <authorList>
            <person name="Pati A."/>
            <person name="Zhang X."/>
            <person name="Lapidus A."/>
            <person name="Nolan M."/>
            <person name="Lucas S."/>
            <person name="Del Rio T.G."/>
            <person name="Tice H."/>
            <person name="Cheng J.F."/>
            <person name="Tapia R."/>
            <person name="Han C."/>
            <person name="Goodwin L."/>
            <person name="Pitluck S."/>
            <person name="Liolios K."/>
            <person name="Pagani I."/>
            <person name="Ivanova N."/>
            <person name="Mavromatis K."/>
            <person name="Chen A."/>
            <person name="Palaniappan K."/>
            <person name="Hauser L."/>
            <person name="Jeffries C.D."/>
            <person name="Brambilla E.M."/>
            <person name="Rohl A."/>
            <person name="Mwirichia R."/>
            <person name="Rohde M."/>
            <person name="Tindall B.J."/>
            <person name="Sikorski J."/>
            <person name="Wirth R."/>
            <person name="Goker M."/>
            <person name="Woyke T."/>
            <person name="Detter J.C."/>
            <person name="Bristow J."/>
            <person name="Eisen J.A."/>
            <person name="Markowitz V."/>
            <person name="Hugenholtz P."/>
            <person name="Kyrpides N.C."/>
            <person name="Klenk H.P."/>
            <person name="Land M."/>
        </authorList>
    </citation>
    <scope>NUCLEOTIDE SEQUENCE [LARGE SCALE GENOMIC DNA]</scope>
    <source>
        <strain evidence="2">DSM 14977 / NBRC 100410 / VKM B-2274 / 506</strain>
        <plasmid evidence="2">Plasmid pOCEPR01</plasmid>
    </source>
</reference>
<keyword evidence="2" id="KW-1185">Reference proteome</keyword>